<sequence>MTGDAASSGAAPRLVPEYPVRRPGYAVIDMSSQPPEPEPAKPPAAPRRDRGLRADARRNRERVLRTARQLFATEGLGVPLDEIARRAGVGPGTVHRHFPAKEELYHAVAIDMLEGLVAEAEALAATGDPDAVFTLLGRMMATGAANVAVKSALAAAEFDLRTTAPDVAADLTRHVADLLGRAQAAGVARADVTADEVMALVAGAFAAIRHAAAETSRERSTHIARLILDGLRPR</sequence>
<dbReference type="AlphaFoldDB" id="A0A238US64"/>
<dbReference type="SUPFAM" id="SSF46689">
    <property type="entry name" value="Homeodomain-like"/>
    <property type="match status" value="1"/>
</dbReference>
<dbReference type="GO" id="GO:0000976">
    <property type="term" value="F:transcription cis-regulatory region binding"/>
    <property type="evidence" value="ECO:0007669"/>
    <property type="project" value="TreeGrafter"/>
</dbReference>
<feature type="compositionally biased region" description="Basic and acidic residues" evidence="5">
    <location>
        <begin position="46"/>
        <end position="58"/>
    </location>
</feature>
<evidence type="ECO:0000256" key="4">
    <source>
        <dbReference type="PROSITE-ProRule" id="PRU00335"/>
    </source>
</evidence>
<feature type="domain" description="HTH tetR-type" evidence="6">
    <location>
        <begin position="57"/>
        <end position="116"/>
    </location>
</feature>
<dbReference type="PRINTS" id="PR00455">
    <property type="entry name" value="HTHTETR"/>
</dbReference>
<reference evidence="8" key="1">
    <citation type="submission" date="2017-06" db="EMBL/GenBank/DDBJ databases">
        <authorList>
            <person name="Varghese N."/>
            <person name="Submissions S."/>
        </authorList>
    </citation>
    <scope>NUCLEOTIDE SEQUENCE [LARGE SCALE GENOMIC DNA]</scope>
    <source>
        <strain evidence="8">DSM 44485</strain>
    </source>
</reference>
<dbReference type="PANTHER" id="PTHR30055:SF234">
    <property type="entry name" value="HTH-TYPE TRANSCRIPTIONAL REGULATOR BETI"/>
    <property type="match status" value="1"/>
</dbReference>
<dbReference type="Proteomes" id="UP000198420">
    <property type="component" value="Unassembled WGS sequence"/>
</dbReference>
<evidence type="ECO:0000256" key="3">
    <source>
        <dbReference type="ARBA" id="ARBA00023163"/>
    </source>
</evidence>
<gene>
    <name evidence="7" type="ORF">SAMN06265355_101355</name>
</gene>
<dbReference type="Gene3D" id="1.10.357.10">
    <property type="entry name" value="Tetracycline Repressor, domain 2"/>
    <property type="match status" value="1"/>
</dbReference>
<keyword evidence="8" id="KW-1185">Reference proteome</keyword>
<keyword evidence="1" id="KW-0805">Transcription regulation</keyword>
<feature type="DNA-binding region" description="H-T-H motif" evidence="4">
    <location>
        <begin position="79"/>
        <end position="98"/>
    </location>
</feature>
<keyword evidence="3" id="KW-0804">Transcription</keyword>
<organism evidence="7 8">
    <name type="scientific">Actinomadura mexicana</name>
    <dbReference type="NCBI Taxonomy" id="134959"/>
    <lineage>
        <taxon>Bacteria</taxon>
        <taxon>Bacillati</taxon>
        <taxon>Actinomycetota</taxon>
        <taxon>Actinomycetes</taxon>
        <taxon>Streptosporangiales</taxon>
        <taxon>Thermomonosporaceae</taxon>
        <taxon>Actinomadura</taxon>
    </lineage>
</organism>
<dbReference type="InterPro" id="IPR049445">
    <property type="entry name" value="TetR_SbtR-like_C"/>
</dbReference>
<dbReference type="InterPro" id="IPR050109">
    <property type="entry name" value="HTH-type_TetR-like_transc_reg"/>
</dbReference>
<name>A0A238US64_9ACTN</name>
<evidence type="ECO:0000313" key="8">
    <source>
        <dbReference type="Proteomes" id="UP000198420"/>
    </source>
</evidence>
<dbReference type="InterPro" id="IPR036271">
    <property type="entry name" value="Tet_transcr_reg_TetR-rel_C_sf"/>
</dbReference>
<dbReference type="PROSITE" id="PS50977">
    <property type="entry name" value="HTH_TETR_2"/>
    <property type="match status" value="1"/>
</dbReference>
<accession>A0A238US64</accession>
<dbReference type="InterPro" id="IPR001647">
    <property type="entry name" value="HTH_TetR"/>
</dbReference>
<evidence type="ECO:0000256" key="1">
    <source>
        <dbReference type="ARBA" id="ARBA00023015"/>
    </source>
</evidence>
<dbReference type="Pfam" id="PF00440">
    <property type="entry name" value="TetR_N"/>
    <property type="match status" value="1"/>
</dbReference>
<evidence type="ECO:0000256" key="2">
    <source>
        <dbReference type="ARBA" id="ARBA00023125"/>
    </source>
</evidence>
<evidence type="ECO:0000259" key="6">
    <source>
        <dbReference type="PROSITE" id="PS50977"/>
    </source>
</evidence>
<protein>
    <submittedName>
        <fullName evidence="7">Transcriptional regulator, TetR family</fullName>
    </submittedName>
</protein>
<feature type="region of interest" description="Disordered" evidence="5">
    <location>
        <begin position="25"/>
        <end position="58"/>
    </location>
</feature>
<evidence type="ECO:0000313" key="7">
    <source>
        <dbReference type="EMBL" id="SNR24965.1"/>
    </source>
</evidence>
<dbReference type="SUPFAM" id="SSF48498">
    <property type="entry name" value="Tetracyclin repressor-like, C-terminal domain"/>
    <property type="match status" value="1"/>
</dbReference>
<keyword evidence="2 4" id="KW-0238">DNA-binding</keyword>
<feature type="compositionally biased region" description="Pro residues" evidence="5">
    <location>
        <begin position="34"/>
        <end position="45"/>
    </location>
</feature>
<dbReference type="EMBL" id="FZNP01000001">
    <property type="protein sequence ID" value="SNR24965.1"/>
    <property type="molecule type" value="Genomic_DNA"/>
</dbReference>
<evidence type="ECO:0000256" key="5">
    <source>
        <dbReference type="SAM" id="MobiDB-lite"/>
    </source>
</evidence>
<dbReference type="PANTHER" id="PTHR30055">
    <property type="entry name" value="HTH-TYPE TRANSCRIPTIONAL REGULATOR RUTR"/>
    <property type="match status" value="1"/>
</dbReference>
<proteinExistence type="predicted"/>
<dbReference type="Pfam" id="PF21597">
    <property type="entry name" value="TetR_C_43"/>
    <property type="match status" value="1"/>
</dbReference>
<dbReference type="InterPro" id="IPR009057">
    <property type="entry name" value="Homeodomain-like_sf"/>
</dbReference>
<dbReference type="GO" id="GO:0003700">
    <property type="term" value="F:DNA-binding transcription factor activity"/>
    <property type="evidence" value="ECO:0007669"/>
    <property type="project" value="TreeGrafter"/>
</dbReference>